<evidence type="ECO:0000313" key="3">
    <source>
        <dbReference type="Proteomes" id="UP000284531"/>
    </source>
</evidence>
<feature type="transmembrane region" description="Helical" evidence="1">
    <location>
        <begin position="130"/>
        <end position="147"/>
    </location>
</feature>
<keyword evidence="1" id="KW-1133">Transmembrane helix</keyword>
<dbReference type="RefSeq" id="WP_120239839.1">
    <property type="nucleotide sequence ID" value="NZ_RAPQ01000009.1"/>
</dbReference>
<protein>
    <submittedName>
        <fullName evidence="2">Uncharacterized protein</fullName>
    </submittedName>
</protein>
<name>A0A419X2X4_9BACT</name>
<keyword evidence="1" id="KW-0812">Transmembrane</keyword>
<dbReference type="OrthoDB" id="1118230at2"/>
<reference evidence="2 3" key="1">
    <citation type="submission" date="2018-09" db="EMBL/GenBank/DDBJ databases">
        <title>Genomic Encyclopedia of Archaeal and Bacterial Type Strains, Phase II (KMG-II): from individual species to whole genera.</title>
        <authorList>
            <person name="Goeker M."/>
        </authorList>
    </citation>
    <scope>NUCLEOTIDE SEQUENCE [LARGE SCALE GENOMIC DNA]</scope>
    <source>
        <strain evidence="2 3">DSM 21950</strain>
    </source>
</reference>
<feature type="transmembrane region" description="Helical" evidence="1">
    <location>
        <begin position="159"/>
        <end position="176"/>
    </location>
</feature>
<gene>
    <name evidence="2" type="ORF">BXY64_2044</name>
</gene>
<organism evidence="2 3">
    <name type="scientific">Marinifilum flexuosum</name>
    <dbReference type="NCBI Taxonomy" id="1117708"/>
    <lineage>
        <taxon>Bacteria</taxon>
        <taxon>Pseudomonadati</taxon>
        <taxon>Bacteroidota</taxon>
        <taxon>Bacteroidia</taxon>
        <taxon>Marinilabiliales</taxon>
        <taxon>Marinifilaceae</taxon>
    </lineage>
</organism>
<sequence length="193" mass="22847">MTQSIEKRIEVIEGFKPAYQWKGKSQEKKDKKLRQYAFLDYGFVMILLCLVIYASLFAYLEYDFVSKKWDNAALLVQFTMLFAFKAPFAYLEVLLKKHAKEIKDSNISFNEKVNMDLEFMISKLNDRTKYIYLTGIPLIVIMLAAFFQVMDLNPLWDKFPVAVFAISLYLLIRINFDVFRLKRNIKKVNDIMQ</sequence>
<dbReference type="EMBL" id="RAPQ01000009">
    <property type="protein sequence ID" value="RKE01969.1"/>
    <property type="molecule type" value="Genomic_DNA"/>
</dbReference>
<feature type="transmembrane region" description="Helical" evidence="1">
    <location>
        <begin position="72"/>
        <end position="95"/>
    </location>
</feature>
<dbReference type="Proteomes" id="UP000284531">
    <property type="component" value="Unassembled WGS sequence"/>
</dbReference>
<accession>A0A419X2X4</accession>
<keyword evidence="3" id="KW-1185">Reference proteome</keyword>
<keyword evidence="1" id="KW-0472">Membrane</keyword>
<evidence type="ECO:0000256" key="1">
    <source>
        <dbReference type="SAM" id="Phobius"/>
    </source>
</evidence>
<comment type="caution">
    <text evidence="2">The sequence shown here is derived from an EMBL/GenBank/DDBJ whole genome shotgun (WGS) entry which is preliminary data.</text>
</comment>
<evidence type="ECO:0000313" key="2">
    <source>
        <dbReference type="EMBL" id="RKE01969.1"/>
    </source>
</evidence>
<feature type="transmembrane region" description="Helical" evidence="1">
    <location>
        <begin position="38"/>
        <end position="60"/>
    </location>
</feature>
<proteinExistence type="predicted"/>
<dbReference type="AlphaFoldDB" id="A0A419X2X4"/>